<reference evidence="3 5" key="1">
    <citation type="submission" date="2018-06" db="EMBL/GenBank/DDBJ databases">
        <title>Occurrence of a novel blaKPC-2- and qnrS2- harbouring IncP6 plasmid from Aeromonas taiwanensis isolates recovered from the river sediments.</title>
        <authorList>
            <person name="Zheng B."/>
            <person name="Yu X."/>
            <person name="Xiao Y."/>
        </authorList>
    </citation>
    <scope>NUCLEOTIDE SEQUENCE [LARGE SCALE GENOMIC DNA]</scope>
    <source>
        <strain evidence="2 4">1713</strain>
        <strain evidence="3 5">198</strain>
    </source>
</reference>
<dbReference type="Proteomes" id="UP000297914">
    <property type="component" value="Unassembled WGS sequence"/>
</dbReference>
<dbReference type="AlphaFoldDB" id="A0A5F0KCZ6"/>
<dbReference type="InterPro" id="IPR007461">
    <property type="entry name" value="Ysc84_actin-binding"/>
</dbReference>
<protein>
    <recommendedName>
        <fullName evidence="1">Ysc84 actin-binding domain-containing protein</fullName>
    </recommendedName>
</protein>
<accession>A0A5F0KCZ6</accession>
<organism evidence="3 5">
    <name type="scientific">Aeromonas taiwanensis</name>
    <dbReference type="NCBI Taxonomy" id="633417"/>
    <lineage>
        <taxon>Bacteria</taxon>
        <taxon>Pseudomonadati</taxon>
        <taxon>Pseudomonadota</taxon>
        <taxon>Gammaproteobacteria</taxon>
        <taxon>Aeromonadales</taxon>
        <taxon>Aeromonadaceae</taxon>
        <taxon>Aeromonas</taxon>
    </lineage>
</organism>
<dbReference type="EMBL" id="QORK01000009">
    <property type="protein sequence ID" value="TFF82431.1"/>
    <property type="molecule type" value="Genomic_DNA"/>
</dbReference>
<dbReference type="EMBL" id="QORL01000009">
    <property type="protein sequence ID" value="TFF78191.1"/>
    <property type="molecule type" value="Genomic_DNA"/>
</dbReference>
<keyword evidence="4" id="KW-1185">Reference proteome</keyword>
<dbReference type="Pfam" id="PF04366">
    <property type="entry name" value="Ysc84"/>
    <property type="match status" value="1"/>
</dbReference>
<evidence type="ECO:0000313" key="4">
    <source>
        <dbReference type="Proteomes" id="UP000297720"/>
    </source>
</evidence>
<feature type="domain" description="Ysc84 actin-binding" evidence="1">
    <location>
        <begin position="95"/>
        <end position="187"/>
    </location>
</feature>
<comment type="caution">
    <text evidence="3">The sequence shown here is derived from an EMBL/GenBank/DDBJ whole genome shotgun (WGS) entry which is preliminary data.</text>
</comment>
<evidence type="ECO:0000313" key="5">
    <source>
        <dbReference type="Proteomes" id="UP000297914"/>
    </source>
</evidence>
<name>A0A5F0KCZ6_9GAMM</name>
<proteinExistence type="predicted"/>
<dbReference type="OrthoDB" id="117166at2"/>
<evidence type="ECO:0000313" key="2">
    <source>
        <dbReference type="EMBL" id="TFF78191.1"/>
    </source>
</evidence>
<evidence type="ECO:0000259" key="1">
    <source>
        <dbReference type="Pfam" id="PF04366"/>
    </source>
</evidence>
<dbReference type="Proteomes" id="UP000297720">
    <property type="component" value="Unassembled WGS sequence"/>
</dbReference>
<gene>
    <name evidence="2" type="ORF">DRM93_06245</name>
    <name evidence="3" type="ORF">DRM94_06245</name>
</gene>
<evidence type="ECO:0000313" key="3">
    <source>
        <dbReference type="EMBL" id="TFF82431.1"/>
    </source>
</evidence>
<sequence length="188" mass="20386">MQFWSQLLIVLVLAGCSAKGDTPSEQRNSILQMRQETLSALYGQKPAIRQEVSRAKGYAVFSNLNNNLFLLSAGSGYGVLRDNRTGRDTYMKMATAGFGVGLGIKQFKALIIFNETAALDRFITSGFDAGAQADLAAKAADDGKVVVSEAANADFQRVKVYQLTEQGLAAQATLQGYKYWPDDDLNGK</sequence>